<feature type="transmembrane region" description="Helical" evidence="1">
    <location>
        <begin position="273"/>
        <end position="294"/>
    </location>
</feature>
<evidence type="ECO:0000313" key="3">
    <source>
        <dbReference type="EMBL" id="MBP2033054.1"/>
    </source>
</evidence>
<name>A0ABS4KVX4_9CLOT</name>
<feature type="transmembrane region" description="Helical" evidence="1">
    <location>
        <begin position="186"/>
        <end position="209"/>
    </location>
</feature>
<keyword evidence="1" id="KW-1133">Transmembrane helix</keyword>
<evidence type="ECO:0000259" key="2">
    <source>
        <dbReference type="Pfam" id="PF10882"/>
    </source>
</evidence>
<comment type="caution">
    <text evidence="3">The sequence shown here is derived from an EMBL/GenBank/DDBJ whole genome shotgun (WGS) entry which is preliminary data.</text>
</comment>
<evidence type="ECO:0000313" key="4">
    <source>
        <dbReference type="Proteomes" id="UP001519307"/>
    </source>
</evidence>
<reference evidence="3 4" key="1">
    <citation type="submission" date="2021-03" db="EMBL/GenBank/DDBJ databases">
        <title>Genomic Encyclopedia of Type Strains, Phase IV (KMG-IV): sequencing the most valuable type-strain genomes for metagenomic binning, comparative biology and taxonomic classification.</title>
        <authorList>
            <person name="Goeker M."/>
        </authorList>
    </citation>
    <scope>NUCLEOTIDE SEQUENCE [LARGE SCALE GENOMIC DNA]</scope>
    <source>
        <strain evidence="3 4">DSM 28783</strain>
    </source>
</reference>
<keyword evidence="1" id="KW-0472">Membrane</keyword>
<feature type="transmembrane region" description="Helical" evidence="1">
    <location>
        <begin position="12"/>
        <end position="35"/>
    </location>
</feature>
<gene>
    <name evidence="3" type="ORF">J2Z42_001733</name>
</gene>
<feature type="transmembrane region" description="Helical" evidence="1">
    <location>
        <begin position="241"/>
        <end position="261"/>
    </location>
</feature>
<proteinExistence type="predicted"/>
<dbReference type="InterPro" id="IPR027783">
    <property type="entry name" value="Bacterial_PH-related"/>
</dbReference>
<evidence type="ECO:0000256" key="1">
    <source>
        <dbReference type="SAM" id="Phobius"/>
    </source>
</evidence>
<sequence>MKEYKPAKGIGMNYILAITILYDAALLILSHFVNFYEVSNLINLVLIVFNIYQFYYIIIYGTLKYYIDEENIYIYTALRLKRLKIPIDSIISYQKSNGYIKGVKLSGYGKNNFAIGRAFIDKVGITYMFTTSTKNVIYLRINKIIYGISPEKFHEFEKQLLNNKIMNVSWEDSVDKNKNAYRNKKFSILFLISALMAIIITLNPIILYLSNKIPYKMPINFNINFTPEKFGTGKQFAFKQMAYGLLDMALLFCTYYADFLFAKYNKKYSYKFIYVSLILSTILLIMQLRIVTVFR</sequence>
<organism evidence="3 4">
    <name type="scientific">Clostridium algifaecis</name>
    <dbReference type="NCBI Taxonomy" id="1472040"/>
    <lineage>
        <taxon>Bacteria</taxon>
        <taxon>Bacillati</taxon>
        <taxon>Bacillota</taxon>
        <taxon>Clostridia</taxon>
        <taxon>Eubacteriales</taxon>
        <taxon>Clostridiaceae</taxon>
        <taxon>Clostridium</taxon>
    </lineage>
</organism>
<dbReference type="Proteomes" id="UP001519307">
    <property type="component" value="Unassembled WGS sequence"/>
</dbReference>
<feature type="domain" description="Bacterial Pleckstrin homology" evidence="2">
    <location>
        <begin position="64"/>
        <end position="161"/>
    </location>
</feature>
<protein>
    <recommendedName>
        <fullName evidence="2">Bacterial Pleckstrin homology domain-containing protein</fullName>
    </recommendedName>
</protein>
<dbReference type="RefSeq" id="WP_209702206.1">
    <property type="nucleotide sequence ID" value="NZ_JAGGLM010000009.1"/>
</dbReference>
<feature type="transmembrane region" description="Helical" evidence="1">
    <location>
        <begin position="41"/>
        <end position="63"/>
    </location>
</feature>
<keyword evidence="1" id="KW-0812">Transmembrane</keyword>
<keyword evidence="4" id="KW-1185">Reference proteome</keyword>
<dbReference type="EMBL" id="JAGGLM010000009">
    <property type="protein sequence ID" value="MBP2033054.1"/>
    <property type="molecule type" value="Genomic_DNA"/>
</dbReference>
<accession>A0ABS4KVX4</accession>
<dbReference type="Pfam" id="PF10882">
    <property type="entry name" value="bPH_5"/>
    <property type="match status" value="1"/>
</dbReference>